<dbReference type="InterPro" id="IPR050438">
    <property type="entry name" value="LMW_PTPase"/>
</dbReference>
<keyword evidence="4" id="KW-1185">Reference proteome</keyword>
<evidence type="ECO:0000259" key="2">
    <source>
        <dbReference type="SMART" id="SM00226"/>
    </source>
</evidence>
<feature type="domain" description="Phosphotyrosine protein phosphatase I" evidence="2">
    <location>
        <begin position="3"/>
        <end position="165"/>
    </location>
</feature>
<dbReference type="InterPro" id="IPR036196">
    <property type="entry name" value="Ptyr_pPase_sf"/>
</dbReference>
<name>A0ABW0EK90_9PSEU</name>
<protein>
    <recommendedName>
        <fullName evidence="1">protein-tyrosine-phosphatase</fullName>
        <ecNumber evidence="1">3.1.3.48</ecNumber>
    </recommendedName>
</protein>
<evidence type="ECO:0000313" key="3">
    <source>
        <dbReference type="EMBL" id="MFC5286591.1"/>
    </source>
</evidence>
<dbReference type="Proteomes" id="UP001596157">
    <property type="component" value="Unassembled WGS sequence"/>
</dbReference>
<evidence type="ECO:0000313" key="4">
    <source>
        <dbReference type="Proteomes" id="UP001596157"/>
    </source>
</evidence>
<dbReference type="PANTHER" id="PTHR11717:SF7">
    <property type="entry name" value="LOW MOLECULAR WEIGHT PHOSPHOTYROSINE PROTEIN PHOSPHATASE"/>
    <property type="match status" value="1"/>
</dbReference>
<dbReference type="SMART" id="SM00226">
    <property type="entry name" value="LMWPc"/>
    <property type="match status" value="1"/>
</dbReference>
<proteinExistence type="predicted"/>
<dbReference type="RefSeq" id="WP_378244665.1">
    <property type="nucleotide sequence ID" value="NZ_JBHSKF010000002.1"/>
</dbReference>
<evidence type="ECO:0000256" key="1">
    <source>
        <dbReference type="ARBA" id="ARBA00013064"/>
    </source>
</evidence>
<organism evidence="3 4">
    <name type="scientific">Actinokineospora guangxiensis</name>
    <dbReference type="NCBI Taxonomy" id="1490288"/>
    <lineage>
        <taxon>Bacteria</taxon>
        <taxon>Bacillati</taxon>
        <taxon>Actinomycetota</taxon>
        <taxon>Actinomycetes</taxon>
        <taxon>Pseudonocardiales</taxon>
        <taxon>Pseudonocardiaceae</taxon>
        <taxon>Actinokineospora</taxon>
    </lineage>
</organism>
<dbReference type="Pfam" id="PF01451">
    <property type="entry name" value="LMWPc"/>
    <property type="match status" value="1"/>
</dbReference>
<dbReference type="EC" id="3.1.3.48" evidence="1"/>
<dbReference type="SUPFAM" id="SSF52788">
    <property type="entry name" value="Phosphotyrosine protein phosphatases I"/>
    <property type="match status" value="1"/>
</dbReference>
<dbReference type="EMBL" id="JBHSKF010000002">
    <property type="protein sequence ID" value="MFC5286591.1"/>
    <property type="molecule type" value="Genomic_DNA"/>
</dbReference>
<gene>
    <name evidence="3" type="ORF">ACFPM7_05965</name>
</gene>
<dbReference type="InterPro" id="IPR023485">
    <property type="entry name" value="Ptyr_pPase"/>
</dbReference>
<accession>A0ABW0EK90</accession>
<dbReference type="Gene3D" id="3.40.50.2300">
    <property type="match status" value="1"/>
</dbReference>
<reference evidence="4" key="1">
    <citation type="journal article" date="2019" name="Int. J. Syst. Evol. Microbiol.">
        <title>The Global Catalogue of Microorganisms (GCM) 10K type strain sequencing project: providing services to taxonomists for standard genome sequencing and annotation.</title>
        <authorList>
            <consortium name="The Broad Institute Genomics Platform"/>
            <consortium name="The Broad Institute Genome Sequencing Center for Infectious Disease"/>
            <person name="Wu L."/>
            <person name="Ma J."/>
        </authorList>
    </citation>
    <scope>NUCLEOTIDE SEQUENCE [LARGE SCALE GENOMIC DNA]</scope>
    <source>
        <strain evidence="4">CCUG 59778</strain>
    </source>
</reference>
<comment type="caution">
    <text evidence="3">The sequence shown here is derived from an EMBL/GenBank/DDBJ whole genome shotgun (WGS) entry which is preliminary data.</text>
</comment>
<sequence>MSASVLFVCTANVCRSPVAQGIFGRAFPEWSVASAGVRAEAGLPMHPLSSAELAGRGAELPGFASSPVTAHGMRRAAAVITMSRAELREALRVDPTALHRTATLGEVRRAAREHGGDLAELVRRVIAGRTAARPAEDIADPLGGPAAVAAAVAAVAAAVDEVVAALGSVRAQR</sequence>
<dbReference type="PANTHER" id="PTHR11717">
    <property type="entry name" value="LOW MOLECULAR WEIGHT PROTEIN TYROSINE PHOSPHATASE"/>
    <property type="match status" value="1"/>
</dbReference>